<name>A0ABD0KGN6_9CAEN</name>
<keyword evidence="4" id="KW-1185">Reference proteome</keyword>
<evidence type="ECO:0000313" key="3">
    <source>
        <dbReference type="EMBL" id="KAK7486196.1"/>
    </source>
</evidence>
<evidence type="ECO:0000313" key="4">
    <source>
        <dbReference type="Proteomes" id="UP001519460"/>
    </source>
</evidence>
<organism evidence="3 4">
    <name type="scientific">Batillaria attramentaria</name>
    <dbReference type="NCBI Taxonomy" id="370345"/>
    <lineage>
        <taxon>Eukaryota</taxon>
        <taxon>Metazoa</taxon>
        <taxon>Spiralia</taxon>
        <taxon>Lophotrochozoa</taxon>
        <taxon>Mollusca</taxon>
        <taxon>Gastropoda</taxon>
        <taxon>Caenogastropoda</taxon>
        <taxon>Sorbeoconcha</taxon>
        <taxon>Cerithioidea</taxon>
        <taxon>Batillariidae</taxon>
        <taxon>Batillaria</taxon>
    </lineage>
</organism>
<dbReference type="SUPFAM" id="SSF51445">
    <property type="entry name" value="(Trans)glycosidases"/>
    <property type="match status" value="1"/>
</dbReference>
<dbReference type="InterPro" id="IPR017853">
    <property type="entry name" value="GH"/>
</dbReference>
<dbReference type="Gene3D" id="3.20.20.80">
    <property type="entry name" value="Glycosidases"/>
    <property type="match status" value="1"/>
</dbReference>
<gene>
    <name evidence="3" type="ORF">BaRGS_00022519</name>
</gene>
<feature type="domain" description="Asl1-like glycosyl hydrolase catalytic" evidence="2">
    <location>
        <begin position="44"/>
        <end position="270"/>
    </location>
</feature>
<dbReference type="Proteomes" id="UP001519460">
    <property type="component" value="Unassembled WGS sequence"/>
</dbReference>
<dbReference type="Pfam" id="PF11790">
    <property type="entry name" value="Glyco_hydro_cc"/>
    <property type="match status" value="1"/>
</dbReference>
<dbReference type="AlphaFoldDB" id="A0ABD0KGN6"/>
<reference evidence="3 4" key="1">
    <citation type="journal article" date="2023" name="Sci. Data">
        <title>Genome assembly of the Korean intertidal mud-creeper Batillaria attramentaria.</title>
        <authorList>
            <person name="Patra A.K."/>
            <person name="Ho P.T."/>
            <person name="Jun S."/>
            <person name="Lee S.J."/>
            <person name="Kim Y."/>
            <person name="Won Y.J."/>
        </authorList>
    </citation>
    <scope>NUCLEOTIDE SEQUENCE [LARGE SCALE GENOMIC DNA]</scope>
    <source>
        <strain evidence="3">Wonlab-2016</strain>
    </source>
</reference>
<protein>
    <recommendedName>
        <fullName evidence="2">Asl1-like glycosyl hydrolase catalytic domain-containing protein</fullName>
    </recommendedName>
</protein>
<dbReference type="InterPro" id="IPR053183">
    <property type="entry name" value="ASL1"/>
</dbReference>
<dbReference type="EMBL" id="JACVVK020000182">
    <property type="protein sequence ID" value="KAK7486196.1"/>
    <property type="molecule type" value="Genomic_DNA"/>
</dbReference>
<dbReference type="InterPro" id="IPR024655">
    <property type="entry name" value="Asl1_glyco_hydro_catalytic"/>
</dbReference>
<evidence type="ECO:0000256" key="1">
    <source>
        <dbReference type="SAM" id="SignalP"/>
    </source>
</evidence>
<dbReference type="PANTHER" id="PTHR34154:SF3">
    <property type="entry name" value="ALKALI-SENSITIVE LINKAGE PROTEIN 1"/>
    <property type="match status" value="1"/>
</dbReference>
<comment type="caution">
    <text evidence="3">The sequence shown here is derived from an EMBL/GenBank/DDBJ whole genome shotgun (WGS) entry which is preliminary data.</text>
</comment>
<feature type="signal peptide" evidence="1">
    <location>
        <begin position="1"/>
        <end position="22"/>
    </location>
</feature>
<keyword evidence="1" id="KW-0732">Signal</keyword>
<evidence type="ECO:0000259" key="2">
    <source>
        <dbReference type="Pfam" id="PF11790"/>
    </source>
</evidence>
<feature type="chain" id="PRO_5044753580" description="Asl1-like glycosyl hydrolase catalytic domain-containing protein" evidence="1">
    <location>
        <begin position="23"/>
        <end position="274"/>
    </location>
</feature>
<accession>A0ABD0KGN6</accession>
<proteinExistence type="predicted"/>
<sequence>MKPSVVLLVMLLSGGTVWLAVAGSTKKGVAESHYNYNCHDMDVFDNVAWWYDWQQSTWYHRKINCTNTVNDRHHVPMVWGWRHGVDYPLFFHNDTSPYVLGFNEPNHRGQSNLTPREAATAWKEVQARADRQHQLLVSPSAIHCGSSSTKCTTDGVQWFTEFFRECAGCRVDYLATHYYTCDLSHVMDFLHELYTRFHKKIWLTEVACPTHSYSHALAFMQELLPRLEAADHVFRYAWYASRVRGGGAAQHEDSLIHTNTASLTTLGAYYNNFM</sequence>
<dbReference type="PANTHER" id="PTHR34154">
    <property type="entry name" value="ALKALI-SENSITIVE LINKAGE PROTEIN 1"/>
    <property type="match status" value="1"/>
</dbReference>